<accession>A0ACB7PGM1</accession>
<sequence length="56" mass="6022">MPGTNQPWKSVWPAASGVADQATTLPSNLSAEEMTNQRSFGSHASNTKGRIVHLKK</sequence>
<reference evidence="1 2" key="1">
    <citation type="journal article" date="2021" name="Nat. Commun.">
        <title>Genetic determinants of endophytism in the Arabidopsis root mycobiome.</title>
        <authorList>
            <person name="Mesny F."/>
            <person name="Miyauchi S."/>
            <person name="Thiergart T."/>
            <person name="Pickel B."/>
            <person name="Atanasova L."/>
            <person name="Karlsson M."/>
            <person name="Huettel B."/>
            <person name="Barry K.W."/>
            <person name="Haridas S."/>
            <person name="Chen C."/>
            <person name="Bauer D."/>
            <person name="Andreopoulos W."/>
            <person name="Pangilinan J."/>
            <person name="LaButti K."/>
            <person name="Riley R."/>
            <person name="Lipzen A."/>
            <person name="Clum A."/>
            <person name="Drula E."/>
            <person name="Henrissat B."/>
            <person name="Kohler A."/>
            <person name="Grigoriev I.V."/>
            <person name="Martin F.M."/>
            <person name="Hacquard S."/>
        </authorList>
    </citation>
    <scope>NUCLEOTIDE SEQUENCE [LARGE SCALE GENOMIC DNA]</scope>
    <source>
        <strain evidence="1 2">MPI-SDFR-AT-0079</strain>
    </source>
</reference>
<proteinExistence type="predicted"/>
<comment type="caution">
    <text evidence="1">The sequence shown here is derived from an EMBL/GenBank/DDBJ whole genome shotgun (WGS) entry which is preliminary data.</text>
</comment>
<evidence type="ECO:0000313" key="1">
    <source>
        <dbReference type="EMBL" id="KAH6641090.1"/>
    </source>
</evidence>
<name>A0ACB7PGM1_9PEZI</name>
<keyword evidence="2" id="KW-1185">Reference proteome</keyword>
<dbReference type="EMBL" id="JAGIZQ010000002">
    <property type="protein sequence ID" value="KAH6641090.1"/>
    <property type="molecule type" value="Genomic_DNA"/>
</dbReference>
<gene>
    <name evidence="1" type="ORF">F5144DRAFT_562511</name>
</gene>
<protein>
    <submittedName>
        <fullName evidence="1">Uncharacterized protein</fullName>
    </submittedName>
</protein>
<organism evidence="1 2">
    <name type="scientific">Chaetomium tenue</name>
    <dbReference type="NCBI Taxonomy" id="1854479"/>
    <lineage>
        <taxon>Eukaryota</taxon>
        <taxon>Fungi</taxon>
        <taxon>Dikarya</taxon>
        <taxon>Ascomycota</taxon>
        <taxon>Pezizomycotina</taxon>
        <taxon>Sordariomycetes</taxon>
        <taxon>Sordariomycetidae</taxon>
        <taxon>Sordariales</taxon>
        <taxon>Chaetomiaceae</taxon>
        <taxon>Chaetomium</taxon>
    </lineage>
</organism>
<dbReference type="Proteomes" id="UP000724584">
    <property type="component" value="Unassembled WGS sequence"/>
</dbReference>
<evidence type="ECO:0000313" key="2">
    <source>
        <dbReference type="Proteomes" id="UP000724584"/>
    </source>
</evidence>